<dbReference type="AlphaFoldDB" id="W5JKZ5"/>
<dbReference type="Pfam" id="PF22572">
    <property type="entry name" value="GPR158_179_EC"/>
    <property type="match status" value="1"/>
</dbReference>
<organism evidence="10">
    <name type="scientific">Anopheles darlingi</name>
    <name type="common">Mosquito</name>
    <dbReference type="NCBI Taxonomy" id="43151"/>
    <lineage>
        <taxon>Eukaryota</taxon>
        <taxon>Metazoa</taxon>
        <taxon>Ecdysozoa</taxon>
        <taxon>Arthropoda</taxon>
        <taxon>Hexapoda</taxon>
        <taxon>Insecta</taxon>
        <taxon>Pterygota</taxon>
        <taxon>Neoptera</taxon>
        <taxon>Endopterygota</taxon>
        <taxon>Diptera</taxon>
        <taxon>Nematocera</taxon>
        <taxon>Culicoidea</taxon>
        <taxon>Culicidae</taxon>
        <taxon>Anophelinae</taxon>
        <taxon>Anopheles</taxon>
    </lineage>
</organism>
<dbReference type="GO" id="GO:0004930">
    <property type="term" value="F:G protein-coupled receptor activity"/>
    <property type="evidence" value="ECO:0007669"/>
    <property type="project" value="UniProtKB-KW"/>
</dbReference>
<dbReference type="VEuPathDB" id="VectorBase:ADAC003193"/>
<gene>
    <name evidence="10" type="ORF">AND_003193</name>
</gene>
<keyword evidence="12" id="KW-1185">Reference proteome</keyword>
<dbReference type="EMBL" id="ADMH02000790">
    <property type="protein sequence ID" value="ETN65047.1"/>
    <property type="molecule type" value="Genomic_DNA"/>
</dbReference>
<keyword evidence="5" id="KW-0297">G-protein coupled receptor</keyword>
<dbReference type="Proteomes" id="UP000000673">
    <property type="component" value="Unassembled WGS sequence"/>
</dbReference>
<reference evidence="10" key="3">
    <citation type="journal article" date="2013" name="Nucleic Acids Res.">
        <title>The genome of Anopheles darlingi, the main neotropical malaria vector.</title>
        <authorList>
            <person name="Marinotti O."/>
            <person name="Cerqueira G.C."/>
            <person name="de Almeida L.G."/>
            <person name="Ferro M.I."/>
            <person name="Loreto E.L."/>
            <person name="Zaha A."/>
            <person name="Teixeira S.M."/>
            <person name="Wespiser A.R."/>
            <person name="Almeida E Silva A."/>
            <person name="Schlindwein A.D."/>
            <person name="Pacheco A.C."/>
            <person name="Silva A.L."/>
            <person name="Graveley B.R."/>
            <person name="Walenz B.P."/>
            <person name="Lima Bde A."/>
            <person name="Ribeiro C.A."/>
            <person name="Nunes-Silva C.G."/>
            <person name="de Carvalho C.R."/>
            <person name="Soares C.M."/>
            <person name="de Menezes C.B."/>
            <person name="Matiolli C."/>
            <person name="Caffrey D."/>
            <person name="Araujo D.A."/>
            <person name="de Oliveira D.M."/>
            <person name="Golenbock D."/>
            <person name="Grisard E.C."/>
            <person name="Fantinatti-Garboggini F."/>
            <person name="de Carvalho F.M."/>
            <person name="Barcellos F.G."/>
            <person name="Prosdocimi F."/>
            <person name="May G."/>
            <person name="Azevedo Junior G.M."/>
            <person name="Guimaraes G.M."/>
            <person name="Goldman G.H."/>
            <person name="Padilha I.Q."/>
            <person name="Batista Jda S."/>
            <person name="Ferro J.A."/>
            <person name="Ribeiro J.M."/>
            <person name="Fietto J.L."/>
            <person name="Dabbas K.M."/>
            <person name="Cerdeira L."/>
            <person name="Agnez-Lima L.F."/>
            <person name="Brocchi M."/>
            <person name="de Carvalho M.O."/>
            <person name="Teixeira Mde M."/>
            <person name="Diniz Maia Mde M."/>
            <person name="Goldman M.H."/>
            <person name="Cruz Schneider M.P."/>
            <person name="Felipe M.S."/>
            <person name="Hungria M."/>
            <person name="Nicolas M.F."/>
            <person name="Pereira M."/>
            <person name="Montes M.A."/>
            <person name="Cantao M.E."/>
            <person name="Vincentz M."/>
            <person name="Rafael M.S."/>
            <person name="Silverman N."/>
            <person name="Stoco P.H."/>
            <person name="Souza R.C."/>
            <person name="Vicentini R."/>
            <person name="Gazzinelli R.T."/>
            <person name="Neves Rde O."/>
            <person name="Silva R."/>
            <person name="Astolfi-Filho S."/>
            <person name="Maciel T.E."/>
            <person name="Urmenyi T.P."/>
            <person name="Tadei W.P."/>
            <person name="Camargo E.P."/>
            <person name="de Vasconcelos A.T."/>
        </authorList>
    </citation>
    <scope>NUCLEOTIDE SEQUENCE</scope>
</reference>
<comment type="similarity">
    <text evidence="2">Belongs to the G-protein coupled receptor 3 family.</text>
</comment>
<evidence type="ECO:0000256" key="8">
    <source>
        <dbReference type="ARBA" id="ARBA00023224"/>
    </source>
</evidence>
<evidence type="ECO:0000256" key="3">
    <source>
        <dbReference type="ARBA" id="ARBA00022475"/>
    </source>
</evidence>
<evidence type="ECO:0000256" key="1">
    <source>
        <dbReference type="ARBA" id="ARBA00004651"/>
    </source>
</evidence>
<evidence type="ECO:0000313" key="10">
    <source>
        <dbReference type="EMBL" id="ETN65047.1"/>
    </source>
</evidence>
<keyword evidence="6" id="KW-0675">Receptor</keyword>
<evidence type="ECO:0000256" key="2">
    <source>
        <dbReference type="ARBA" id="ARBA00007242"/>
    </source>
</evidence>
<evidence type="ECO:0000313" key="11">
    <source>
        <dbReference type="EnsemblMetazoa" id="ADAC003193-PA"/>
    </source>
</evidence>
<dbReference type="EnsemblMetazoa" id="ADAC003193-RA">
    <property type="protein sequence ID" value="ADAC003193-PA"/>
    <property type="gene ID" value="ADAC003193"/>
</dbReference>
<evidence type="ECO:0000313" key="12">
    <source>
        <dbReference type="Proteomes" id="UP000000673"/>
    </source>
</evidence>
<protein>
    <recommendedName>
        <fullName evidence="9">GPR158/179 extracellular domain-containing protein</fullName>
    </recommendedName>
</protein>
<feature type="domain" description="GPR158/179 extracellular" evidence="9">
    <location>
        <begin position="30"/>
        <end position="112"/>
    </location>
</feature>
<dbReference type="Gene3D" id="3.30.450.20">
    <property type="entry name" value="PAS domain"/>
    <property type="match status" value="1"/>
</dbReference>
<evidence type="ECO:0000256" key="5">
    <source>
        <dbReference type="ARBA" id="ARBA00023040"/>
    </source>
</evidence>
<keyword evidence="4" id="KW-0732">Signal</keyword>
<evidence type="ECO:0000256" key="4">
    <source>
        <dbReference type="ARBA" id="ARBA00022729"/>
    </source>
</evidence>
<reference evidence="10 12" key="1">
    <citation type="journal article" date="2010" name="BMC Genomics">
        <title>Combination of measures distinguishes pre-miRNAs from other stem-loops in the genome of the newly sequenced Anopheles darlingi.</title>
        <authorList>
            <person name="Mendes N.D."/>
            <person name="Freitas A.T."/>
            <person name="Vasconcelos A.T."/>
            <person name="Sagot M.F."/>
        </authorList>
    </citation>
    <scope>NUCLEOTIDE SEQUENCE</scope>
</reference>
<dbReference type="eggNOG" id="ENOG502STKV">
    <property type="taxonomic scope" value="Eukaryota"/>
</dbReference>
<dbReference type="PANTHER" id="PTHR32546">
    <property type="entry name" value="G-PROTEIN COUPLED RECEPTOR 158-RELATED"/>
    <property type="match status" value="1"/>
</dbReference>
<reference evidence="11" key="4">
    <citation type="submission" date="2015-06" db="UniProtKB">
        <authorList>
            <consortium name="EnsemblMetazoa"/>
        </authorList>
    </citation>
    <scope>IDENTIFICATION</scope>
</reference>
<dbReference type="STRING" id="43151.W5JKZ5"/>
<evidence type="ECO:0000256" key="7">
    <source>
        <dbReference type="ARBA" id="ARBA00023180"/>
    </source>
</evidence>
<proteinExistence type="inferred from homology"/>
<comment type="subcellular location">
    <subcellularLocation>
        <location evidence="1">Cell membrane</location>
        <topology evidence="1">Multi-pass membrane protein</topology>
    </subcellularLocation>
</comment>
<evidence type="ECO:0000259" key="9">
    <source>
        <dbReference type="Pfam" id="PF22572"/>
    </source>
</evidence>
<keyword evidence="3" id="KW-1003">Cell membrane</keyword>
<dbReference type="HOGENOM" id="CLU_1836776_0_0_1"/>
<keyword evidence="7" id="KW-0325">Glycoprotein</keyword>
<dbReference type="PANTHER" id="PTHR32546:SF29">
    <property type="entry name" value="G-PROTEIN COUPLED RECEPTORS FAMILY 3 PROFILE DOMAIN-CONTAINING PROTEIN"/>
    <property type="match status" value="1"/>
</dbReference>
<name>W5JKZ5_ANODA</name>
<sequence>MTDMAAFHVYTNNTDRQADEILSVKYEDGRWSKPYYDCGGGNIWMLTYTVPFFGFENGTYFFKGTSGIDIDLRRVDIDQCPQKNSPSGAPQPLNIFAGTDKCKQRTTEVVRAASPALLRVIALGAFCIYCTIAPQIDEKL</sequence>
<dbReference type="VEuPathDB" id="VectorBase:ADAR2_007546"/>
<accession>W5JKZ5</accession>
<dbReference type="InterPro" id="IPR043458">
    <property type="entry name" value="GPR158/179"/>
</dbReference>
<keyword evidence="8" id="KW-0807">Transducer</keyword>
<dbReference type="InterPro" id="IPR054714">
    <property type="entry name" value="GPR158_179_extracellular"/>
</dbReference>
<dbReference type="GO" id="GO:0005886">
    <property type="term" value="C:plasma membrane"/>
    <property type="evidence" value="ECO:0007669"/>
    <property type="project" value="UniProtKB-SubCell"/>
</dbReference>
<evidence type="ECO:0000256" key="6">
    <source>
        <dbReference type="ARBA" id="ARBA00023170"/>
    </source>
</evidence>
<reference evidence="10" key="2">
    <citation type="submission" date="2010-05" db="EMBL/GenBank/DDBJ databases">
        <authorList>
            <person name="Almeida L.G."/>
            <person name="Nicolas M.F."/>
            <person name="Souza R.C."/>
            <person name="Vasconcelos A.T.R."/>
        </authorList>
    </citation>
    <scope>NUCLEOTIDE SEQUENCE</scope>
</reference>
<keyword evidence="3" id="KW-0472">Membrane</keyword>